<reference evidence="2 3" key="1">
    <citation type="journal article" date="2015" name="Genome Announc.">
        <title>Expanding the biotechnology potential of lactobacilli through comparative genomics of 213 strains and associated genera.</title>
        <authorList>
            <person name="Sun Z."/>
            <person name="Harris H.M."/>
            <person name="McCann A."/>
            <person name="Guo C."/>
            <person name="Argimon S."/>
            <person name="Zhang W."/>
            <person name="Yang X."/>
            <person name="Jeffery I.B."/>
            <person name="Cooney J.C."/>
            <person name="Kagawa T.F."/>
            <person name="Liu W."/>
            <person name="Song Y."/>
            <person name="Salvetti E."/>
            <person name="Wrobel A."/>
            <person name="Rasinkangas P."/>
            <person name="Parkhill J."/>
            <person name="Rea M.C."/>
            <person name="O'Sullivan O."/>
            <person name="Ritari J."/>
            <person name="Douillard F.P."/>
            <person name="Paul Ross R."/>
            <person name="Yang R."/>
            <person name="Briner A.E."/>
            <person name="Felis G.E."/>
            <person name="de Vos W.M."/>
            <person name="Barrangou R."/>
            <person name="Klaenhammer T.R."/>
            <person name="Caufield P.W."/>
            <person name="Cui Y."/>
            <person name="Zhang H."/>
            <person name="O'Toole P.W."/>
        </authorList>
    </citation>
    <scope>NUCLEOTIDE SEQUENCE [LARGE SCALE GENOMIC DNA]</scope>
    <source>
        <strain evidence="2 3">DSM 14857</strain>
    </source>
</reference>
<dbReference type="STRING" id="1423815.FC27_GL001029"/>
<dbReference type="Proteomes" id="UP000051647">
    <property type="component" value="Unassembled WGS sequence"/>
</dbReference>
<name>A0A0R1SG76_9LACO</name>
<accession>A0A0R1SG76</accession>
<evidence type="ECO:0000256" key="1">
    <source>
        <dbReference type="SAM" id="Phobius"/>
    </source>
</evidence>
<comment type="caution">
    <text evidence="2">The sequence shown here is derived from an EMBL/GenBank/DDBJ whole genome shotgun (WGS) entry which is preliminary data.</text>
</comment>
<dbReference type="EMBL" id="AZFA01000002">
    <property type="protein sequence ID" value="KRL68287.1"/>
    <property type="molecule type" value="Genomic_DNA"/>
</dbReference>
<keyword evidence="1" id="KW-0472">Membrane</keyword>
<sequence>MFLALNDPILKFLAHGFNLSFWINEIIIAIIVIALVLLISWLVNKFILKK</sequence>
<feature type="transmembrane region" description="Helical" evidence="1">
    <location>
        <begin position="20"/>
        <end position="43"/>
    </location>
</feature>
<organism evidence="2 3">
    <name type="scientific">Companilactobacillus versmoldensis DSM 14857 = KCTC 3814</name>
    <dbReference type="NCBI Taxonomy" id="1423815"/>
    <lineage>
        <taxon>Bacteria</taxon>
        <taxon>Bacillati</taxon>
        <taxon>Bacillota</taxon>
        <taxon>Bacilli</taxon>
        <taxon>Lactobacillales</taxon>
        <taxon>Lactobacillaceae</taxon>
        <taxon>Companilactobacillus</taxon>
    </lineage>
</organism>
<dbReference type="PATRIC" id="fig|1423815.3.peg.1049"/>
<gene>
    <name evidence="2" type="ORF">FC27_GL001029</name>
</gene>
<dbReference type="AlphaFoldDB" id="A0A0R1SG76"/>
<keyword evidence="3" id="KW-1185">Reference proteome</keyword>
<evidence type="ECO:0000313" key="3">
    <source>
        <dbReference type="Proteomes" id="UP000051647"/>
    </source>
</evidence>
<keyword evidence="1" id="KW-1133">Transmembrane helix</keyword>
<evidence type="ECO:0000313" key="2">
    <source>
        <dbReference type="EMBL" id="KRL68287.1"/>
    </source>
</evidence>
<protein>
    <submittedName>
        <fullName evidence="2">Uncharacterized protein</fullName>
    </submittedName>
</protein>
<keyword evidence="1" id="KW-0812">Transmembrane</keyword>
<proteinExistence type="predicted"/>